<name>A0A9D2QW14_9FIRM</name>
<dbReference type="Proteomes" id="UP000823892">
    <property type="component" value="Unassembled WGS sequence"/>
</dbReference>
<organism evidence="1 2">
    <name type="scientific">Candidatus Blautia avicola</name>
    <dbReference type="NCBI Taxonomy" id="2838483"/>
    <lineage>
        <taxon>Bacteria</taxon>
        <taxon>Bacillati</taxon>
        <taxon>Bacillota</taxon>
        <taxon>Clostridia</taxon>
        <taxon>Lachnospirales</taxon>
        <taxon>Lachnospiraceae</taxon>
        <taxon>Blautia</taxon>
    </lineage>
</organism>
<sequence>MKKNIPQHRKGINPAMIYMSEEAKAKTAIRAASEAVRLITLKILHDTFDFGEKRQQRFMDEFNRQIEMYEEGYFNYRDLKDLVENGLKDKSRRKEDGK</sequence>
<reference evidence="1" key="2">
    <citation type="submission" date="2021-04" db="EMBL/GenBank/DDBJ databases">
        <authorList>
            <person name="Gilroy R."/>
        </authorList>
    </citation>
    <scope>NUCLEOTIDE SEQUENCE</scope>
    <source>
        <strain evidence="1">ChiBcec6-4105</strain>
    </source>
</reference>
<proteinExistence type="predicted"/>
<evidence type="ECO:0000313" key="1">
    <source>
        <dbReference type="EMBL" id="HJD29799.1"/>
    </source>
</evidence>
<evidence type="ECO:0000313" key="2">
    <source>
        <dbReference type="Proteomes" id="UP000823892"/>
    </source>
</evidence>
<accession>A0A9D2QW14</accession>
<protein>
    <submittedName>
        <fullName evidence="1">Uncharacterized protein</fullName>
    </submittedName>
</protein>
<dbReference type="EMBL" id="DWUY01000283">
    <property type="protein sequence ID" value="HJD29799.1"/>
    <property type="molecule type" value="Genomic_DNA"/>
</dbReference>
<dbReference type="AlphaFoldDB" id="A0A9D2QW14"/>
<gene>
    <name evidence="1" type="ORF">H9914_12520</name>
</gene>
<reference evidence="1" key="1">
    <citation type="journal article" date="2021" name="PeerJ">
        <title>Extensive microbial diversity within the chicken gut microbiome revealed by metagenomics and culture.</title>
        <authorList>
            <person name="Gilroy R."/>
            <person name="Ravi A."/>
            <person name="Getino M."/>
            <person name="Pursley I."/>
            <person name="Horton D.L."/>
            <person name="Alikhan N.F."/>
            <person name="Baker D."/>
            <person name="Gharbi K."/>
            <person name="Hall N."/>
            <person name="Watson M."/>
            <person name="Adriaenssens E.M."/>
            <person name="Foster-Nyarko E."/>
            <person name="Jarju S."/>
            <person name="Secka A."/>
            <person name="Antonio M."/>
            <person name="Oren A."/>
            <person name="Chaudhuri R.R."/>
            <person name="La Ragione R."/>
            <person name="Hildebrand F."/>
            <person name="Pallen M.J."/>
        </authorList>
    </citation>
    <scope>NUCLEOTIDE SEQUENCE</scope>
    <source>
        <strain evidence="1">ChiBcec6-4105</strain>
    </source>
</reference>
<comment type="caution">
    <text evidence="1">The sequence shown here is derived from an EMBL/GenBank/DDBJ whole genome shotgun (WGS) entry which is preliminary data.</text>
</comment>